<reference evidence="4" key="1">
    <citation type="submission" date="2017-02" db="UniProtKB">
        <authorList>
            <consortium name="WormBaseParasite"/>
        </authorList>
    </citation>
    <scope>IDENTIFICATION</scope>
</reference>
<dbReference type="STRING" id="6216.A0A0R3SSD6"/>
<feature type="region of interest" description="Disordered" evidence="1">
    <location>
        <begin position="1"/>
        <end position="30"/>
    </location>
</feature>
<evidence type="ECO:0000313" key="3">
    <source>
        <dbReference type="Proteomes" id="UP000274504"/>
    </source>
</evidence>
<feature type="compositionally biased region" description="Polar residues" evidence="1">
    <location>
        <begin position="19"/>
        <end position="30"/>
    </location>
</feature>
<dbReference type="AlphaFoldDB" id="A0A0R3SSD6"/>
<feature type="region of interest" description="Disordered" evidence="1">
    <location>
        <begin position="400"/>
        <end position="422"/>
    </location>
</feature>
<feature type="region of interest" description="Disordered" evidence="1">
    <location>
        <begin position="441"/>
        <end position="501"/>
    </location>
</feature>
<accession>A0A0R3SSD6</accession>
<sequence>MSQVTSHSRSTSTITSRTVLSEQQTTTTSANLIRTRSSTLHAYNSTNIPTKEIRTSTLLDHSESEMSSSMHVTKTSTLLSPLSNELELKPKSSPWFWRRRYTSRTSLVRSASTNKANEGGDSQWMGNGDSERPSGDEAYDSKTSTLSSAVTIDGVASAVRNKPVVRSVSTKDTKSGGGFLRFLRASFASRPKRSSEVKPGTPPLSMTQSGLASLAGKQANIAKMFADPNNRLSTQISQFPNGSKTYNSAESFDSGASRESLSTSEDSHQPSLCYSNNKPPLVGNRNSVRSQSAHTRQNKSQPELPPPISGWQRVTNIYSNERTSTETIQQPPILSRMNGNTNAPQRIVYTPVVLTQPVPMNSDYANAFEKSFQMMAPPCPQTPTSAHYFQPYVPQSHFNTTYSDGQIYDQPPPPTPTETNLQVTQNGNHYQQPSQRLYEGISPRMIPPMPPATAPASRRRFGRSNYESGDLSVDDTEEDDEDAESGRGGTLSRRKPVPPMGILMNQYSRESLHFVRSI</sequence>
<feature type="compositionally biased region" description="Polar residues" evidence="1">
    <location>
        <begin position="107"/>
        <end position="116"/>
    </location>
</feature>
<gene>
    <name evidence="2" type="ORF">HDID_LOCUS8196</name>
</gene>
<organism evidence="4">
    <name type="scientific">Hymenolepis diminuta</name>
    <name type="common">Rat tapeworm</name>
    <dbReference type="NCBI Taxonomy" id="6216"/>
    <lineage>
        <taxon>Eukaryota</taxon>
        <taxon>Metazoa</taxon>
        <taxon>Spiralia</taxon>
        <taxon>Lophotrochozoa</taxon>
        <taxon>Platyhelminthes</taxon>
        <taxon>Cestoda</taxon>
        <taxon>Eucestoda</taxon>
        <taxon>Cyclophyllidea</taxon>
        <taxon>Hymenolepididae</taxon>
        <taxon>Hymenolepis</taxon>
    </lineage>
</organism>
<dbReference type="OrthoDB" id="10437876at2759"/>
<feature type="region of interest" description="Disordered" evidence="1">
    <location>
        <begin position="107"/>
        <end position="143"/>
    </location>
</feature>
<dbReference type="Proteomes" id="UP000274504">
    <property type="component" value="Unassembled WGS sequence"/>
</dbReference>
<reference evidence="2 3" key="2">
    <citation type="submission" date="2018-11" db="EMBL/GenBank/DDBJ databases">
        <authorList>
            <consortium name="Pathogen Informatics"/>
        </authorList>
    </citation>
    <scope>NUCLEOTIDE SEQUENCE [LARGE SCALE GENOMIC DNA]</scope>
</reference>
<feature type="region of interest" description="Disordered" evidence="1">
    <location>
        <begin position="232"/>
        <end position="311"/>
    </location>
</feature>
<evidence type="ECO:0000313" key="2">
    <source>
        <dbReference type="EMBL" id="VDL60514.1"/>
    </source>
</evidence>
<dbReference type="EMBL" id="UYSG01011043">
    <property type="protein sequence ID" value="VDL60514.1"/>
    <property type="molecule type" value="Genomic_DNA"/>
</dbReference>
<dbReference type="WBParaSite" id="HDID_0000819801-mRNA-1">
    <property type="protein sequence ID" value="HDID_0000819801-mRNA-1"/>
    <property type="gene ID" value="HDID_0000819801"/>
</dbReference>
<feature type="compositionally biased region" description="Polar residues" evidence="1">
    <location>
        <begin position="257"/>
        <end position="301"/>
    </location>
</feature>
<feature type="compositionally biased region" description="Low complexity" evidence="1">
    <location>
        <begin position="1"/>
        <end position="18"/>
    </location>
</feature>
<evidence type="ECO:0000313" key="4">
    <source>
        <dbReference type="WBParaSite" id="HDID_0000819801-mRNA-1"/>
    </source>
</evidence>
<proteinExistence type="predicted"/>
<evidence type="ECO:0000256" key="1">
    <source>
        <dbReference type="SAM" id="MobiDB-lite"/>
    </source>
</evidence>
<name>A0A0R3SSD6_HYMDI</name>
<feature type="compositionally biased region" description="Acidic residues" evidence="1">
    <location>
        <begin position="472"/>
        <end position="483"/>
    </location>
</feature>
<protein>
    <submittedName>
        <fullName evidence="4">Protein kinase domain-containing protein</fullName>
    </submittedName>
</protein>
<feature type="compositionally biased region" description="Polar residues" evidence="1">
    <location>
        <begin position="232"/>
        <end position="251"/>
    </location>
</feature>